<dbReference type="InterPro" id="IPR017853">
    <property type="entry name" value="GH"/>
</dbReference>
<evidence type="ECO:0000256" key="3">
    <source>
        <dbReference type="ARBA" id="ARBA00023024"/>
    </source>
</evidence>
<dbReference type="Pfam" id="PF00704">
    <property type="entry name" value="Glyco_hydro_18"/>
    <property type="match status" value="1"/>
</dbReference>
<organism evidence="6 7">
    <name type="scientific">Flavihumibacter petaseus NBRC 106054</name>
    <dbReference type="NCBI Taxonomy" id="1220578"/>
    <lineage>
        <taxon>Bacteria</taxon>
        <taxon>Pseudomonadati</taxon>
        <taxon>Bacteroidota</taxon>
        <taxon>Chitinophagia</taxon>
        <taxon>Chitinophagales</taxon>
        <taxon>Chitinophagaceae</taxon>
        <taxon>Flavihumibacter</taxon>
    </lineage>
</organism>
<keyword evidence="3" id="KW-0624">Polysaccharide degradation</keyword>
<feature type="domain" description="GH18" evidence="5">
    <location>
        <begin position="26"/>
        <end position="364"/>
    </location>
</feature>
<dbReference type="GO" id="GO:0008843">
    <property type="term" value="F:endochitinase activity"/>
    <property type="evidence" value="ECO:0007669"/>
    <property type="project" value="UniProtKB-EC"/>
</dbReference>
<dbReference type="RefSeq" id="WP_046368422.1">
    <property type="nucleotide sequence ID" value="NZ_BBWV01000001.1"/>
</dbReference>
<comment type="catalytic activity">
    <reaction evidence="1">
        <text>Random endo-hydrolysis of N-acetyl-beta-D-glucosaminide (1-&gt;4)-beta-linkages in chitin and chitodextrins.</text>
        <dbReference type="EC" id="3.2.1.14"/>
    </reaction>
</comment>
<dbReference type="InterPro" id="IPR050314">
    <property type="entry name" value="Glycosyl_Hydrlase_18"/>
</dbReference>
<reference evidence="6 7" key="1">
    <citation type="submission" date="2015-04" db="EMBL/GenBank/DDBJ databases">
        <title>Whole genome shotgun sequence of Flavihumibacter petaseus NBRC 106054.</title>
        <authorList>
            <person name="Miyazawa S."/>
            <person name="Hosoyama A."/>
            <person name="Hashimoto M."/>
            <person name="Noguchi M."/>
            <person name="Tsuchikane K."/>
            <person name="Ohji S."/>
            <person name="Yamazoe A."/>
            <person name="Ichikawa N."/>
            <person name="Kimura A."/>
            <person name="Fujita N."/>
        </authorList>
    </citation>
    <scope>NUCLEOTIDE SEQUENCE [LARGE SCALE GENOMIC DNA]</scope>
    <source>
        <strain evidence="6 7">NBRC 106054</strain>
    </source>
</reference>
<dbReference type="InterPro" id="IPR029070">
    <property type="entry name" value="Chitinase_insertion_sf"/>
</dbReference>
<dbReference type="STRING" id="1220578.FPE01S_01_18440"/>
<dbReference type="EMBL" id="BBWV01000001">
    <property type="protein sequence ID" value="GAO42826.1"/>
    <property type="molecule type" value="Genomic_DNA"/>
</dbReference>
<dbReference type="SUPFAM" id="SSF54556">
    <property type="entry name" value="Chitinase insertion domain"/>
    <property type="match status" value="1"/>
</dbReference>
<keyword evidence="3" id="KW-0146">Chitin degradation</keyword>
<dbReference type="PANTHER" id="PTHR11177">
    <property type="entry name" value="CHITINASE"/>
    <property type="match status" value="1"/>
</dbReference>
<keyword evidence="4" id="KW-0732">Signal</keyword>
<proteinExistence type="predicted"/>
<protein>
    <recommendedName>
        <fullName evidence="2">chitinase</fullName>
        <ecNumber evidence="2">3.2.1.14</ecNumber>
    </recommendedName>
</protein>
<evidence type="ECO:0000256" key="4">
    <source>
        <dbReference type="SAM" id="SignalP"/>
    </source>
</evidence>
<feature type="chain" id="PRO_5002429737" description="chitinase" evidence="4">
    <location>
        <begin position="19"/>
        <end position="364"/>
    </location>
</feature>
<evidence type="ECO:0000256" key="1">
    <source>
        <dbReference type="ARBA" id="ARBA00000822"/>
    </source>
</evidence>
<dbReference type="CDD" id="cd06548">
    <property type="entry name" value="GH18_chitinase"/>
    <property type="match status" value="1"/>
</dbReference>
<dbReference type="SUPFAM" id="SSF51445">
    <property type="entry name" value="(Trans)glycosidases"/>
    <property type="match status" value="1"/>
</dbReference>
<keyword evidence="6" id="KW-0378">Hydrolase</keyword>
<dbReference type="InterPro" id="IPR001223">
    <property type="entry name" value="Glyco_hydro18_cat"/>
</dbReference>
<dbReference type="OrthoDB" id="9775889at2"/>
<dbReference type="EC" id="3.2.1.14" evidence="2"/>
<gene>
    <name evidence="6" type="ORF">FPE01S_01_18440</name>
</gene>
<keyword evidence="6" id="KW-0326">Glycosidase</keyword>
<evidence type="ECO:0000256" key="2">
    <source>
        <dbReference type="ARBA" id="ARBA00012729"/>
    </source>
</evidence>
<dbReference type="GO" id="GO:0008061">
    <property type="term" value="F:chitin binding"/>
    <property type="evidence" value="ECO:0007669"/>
    <property type="project" value="InterPro"/>
</dbReference>
<dbReference type="SMART" id="SM00636">
    <property type="entry name" value="Glyco_18"/>
    <property type="match status" value="1"/>
</dbReference>
<dbReference type="InterPro" id="IPR011583">
    <property type="entry name" value="Chitinase_II/V-like_cat"/>
</dbReference>
<evidence type="ECO:0000313" key="6">
    <source>
        <dbReference type="EMBL" id="GAO42826.1"/>
    </source>
</evidence>
<dbReference type="Gene3D" id="3.10.50.10">
    <property type="match status" value="1"/>
</dbReference>
<evidence type="ECO:0000259" key="5">
    <source>
        <dbReference type="PROSITE" id="PS51910"/>
    </source>
</evidence>
<dbReference type="Proteomes" id="UP000033121">
    <property type="component" value="Unassembled WGS sequence"/>
</dbReference>
<name>A0A0E9MZK1_9BACT</name>
<dbReference type="GO" id="GO:0005975">
    <property type="term" value="P:carbohydrate metabolic process"/>
    <property type="evidence" value="ECO:0007669"/>
    <property type="project" value="InterPro"/>
</dbReference>
<dbReference type="AlphaFoldDB" id="A0A0E9MZK1"/>
<keyword evidence="3" id="KW-0119">Carbohydrate metabolism</keyword>
<comment type="caution">
    <text evidence="6">The sequence shown here is derived from an EMBL/GenBank/DDBJ whole genome shotgun (WGS) entry which is preliminary data.</text>
</comment>
<dbReference type="Gene3D" id="3.20.20.80">
    <property type="entry name" value="Glycosidases"/>
    <property type="match status" value="1"/>
</dbReference>
<accession>A0A0E9MZK1</accession>
<dbReference type="PROSITE" id="PS51910">
    <property type="entry name" value="GH18_2"/>
    <property type="match status" value="1"/>
</dbReference>
<dbReference type="PANTHER" id="PTHR11177:SF317">
    <property type="entry name" value="CHITINASE 12-RELATED"/>
    <property type="match status" value="1"/>
</dbReference>
<evidence type="ECO:0000313" key="7">
    <source>
        <dbReference type="Proteomes" id="UP000033121"/>
    </source>
</evidence>
<dbReference type="GO" id="GO:0006032">
    <property type="term" value="P:chitin catabolic process"/>
    <property type="evidence" value="ECO:0007669"/>
    <property type="project" value="UniProtKB-KW"/>
</dbReference>
<feature type="signal peptide" evidence="4">
    <location>
        <begin position="1"/>
        <end position="18"/>
    </location>
</feature>
<sequence>MKNIIAFLIFILPAYLYAQPSPSRKTAVIAYFMGNAAEAKKYPLDKLTHIIYSFTRLDGDTIAFHYPNQDKDFRDLIALKKQYANLRVMVSLGGWGGCEPCSPQFAKPATRAAFAASVKRFMERYGADGLDLDWEYPGIPGHPGHPWMREDVENFTALVANLRSVMGGRYELSFAAGGFGKALDSSINWKAVMPLVDRVNLMTYDLTNGYSKVTGHHTPLHISGEQKDGTDRCVDYLLTLGIPSEKIVIGAAFYARVWKDVPATGNGLYQPGVFKSMVNYKDFDREFSTANGFKVFWDEECMAPWSYSAVTKEFATYDDKQSMRAKVTYLKSKKLGGIMFWELGGDTYRNGLLDEIARTLETGK</sequence>
<keyword evidence="7" id="KW-1185">Reference proteome</keyword>